<organism evidence="9 10">
    <name type="scientific">Bacteriovorax antarcticus</name>
    <dbReference type="NCBI Taxonomy" id="3088717"/>
    <lineage>
        <taxon>Bacteria</taxon>
        <taxon>Pseudomonadati</taxon>
        <taxon>Bdellovibrionota</taxon>
        <taxon>Bacteriovoracia</taxon>
        <taxon>Bacteriovoracales</taxon>
        <taxon>Bacteriovoracaceae</taxon>
        <taxon>Bacteriovorax</taxon>
    </lineage>
</organism>
<dbReference type="InterPro" id="IPR027266">
    <property type="entry name" value="TrmE/GcvT-like"/>
</dbReference>
<feature type="domain" description="GCVT N-terminal" evidence="7">
    <location>
        <begin position="8"/>
        <end position="260"/>
    </location>
</feature>
<reference evidence="9 10" key="1">
    <citation type="submission" date="2023-11" db="EMBL/GenBank/DDBJ databases">
        <title>A Novel Polar Bacteriovorax (B. antarcticus) Isolated from the Biocrust in Antarctica.</title>
        <authorList>
            <person name="Mun W."/>
            <person name="Choi S.Y."/>
            <person name="Mitchell R.J."/>
        </authorList>
    </citation>
    <scope>NUCLEOTIDE SEQUENCE [LARGE SCALE GENOMIC DNA]</scope>
    <source>
        <strain evidence="9 10">PP10</strain>
    </source>
</reference>
<dbReference type="InterPro" id="IPR013977">
    <property type="entry name" value="GcvT_C"/>
</dbReference>
<proteinExistence type="inferred from homology"/>
<dbReference type="InterPro" id="IPR006223">
    <property type="entry name" value="GcvT"/>
</dbReference>
<keyword evidence="10" id="KW-1185">Reference proteome</keyword>
<dbReference type="SUPFAM" id="SSF101790">
    <property type="entry name" value="Aminomethyltransferase beta-barrel domain"/>
    <property type="match status" value="1"/>
</dbReference>
<dbReference type="PANTHER" id="PTHR43757">
    <property type="entry name" value="AMINOMETHYLTRANSFERASE"/>
    <property type="match status" value="1"/>
</dbReference>
<evidence type="ECO:0000256" key="4">
    <source>
        <dbReference type="ARBA" id="ARBA00022679"/>
    </source>
</evidence>
<dbReference type="Gene3D" id="2.40.30.110">
    <property type="entry name" value="Aminomethyltransferase beta-barrel domains"/>
    <property type="match status" value="1"/>
</dbReference>
<keyword evidence="4 9" id="KW-0808">Transferase</keyword>
<dbReference type="GO" id="GO:0004047">
    <property type="term" value="F:aminomethyltransferase activity"/>
    <property type="evidence" value="ECO:0007669"/>
    <property type="project" value="UniProtKB-EC"/>
</dbReference>
<dbReference type="InterPro" id="IPR029043">
    <property type="entry name" value="GcvT/YgfZ_C"/>
</dbReference>
<evidence type="ECO:0000259" key="8">
    <source>
        <dbReference type="Pfam" id="PF08669"/>
    </source>
</evidence>
<evidence type="ECO:0000259" key="7">
    <source>
        <dbReference type="Pfam" id="PF01571"/>
    </source>
</evidence>
<comment type="similarity">
    <text evidence="1">Belongs to the GcvT family.</text>
</comment>
<keyword evidence="3" id="KW-0032">Aminotransferase</keyword>
<evidence type="ECO:0000313" key="9">
    <source>
        <dbReference type="EMBL" id="MEA9354907.1"/>
    </source>
</evidence>
<dbReference type="Pfam" id="PF01571">
    <property type="entry name" value="GCV_T"/>
    <property type="match status" value="1"/>
</dbReference>
<dbReference type="SUPFAM" id="SSF103025">
    <property type="entry name" value="Folate-binding domain"/>
    <property type="match status" value="1"/>
</dbReference>
<dbReference type="InterPro" id="IPR006222">
    <property type="entry name" value="GCVT_N"/>
</dbReference>
<feature type="domain" description="Aminomethyltransferase C-terminal" evidence="8">
    <location>
        <begin position="277"/>
        <end position="353"/>
    </location>
</feature>
<dbReference type="RefSeq" id="WP_323574400.1">
    <property type="nucleotide sequence ID" value="NZ_JAYGJQ010000001.1"/>
</dbReference>
<dbReference type="EMBL" id="JAYGJQ010000001">
    <property type="protein sequence ID" value="MEA9354907.1"/>
    <property type="molecule type" value="Genomic_DNA"/>
</dbReference>
<dbReference type="Gene3D" id="4.10.1250.10">
    <property type="entry name" value="Aminomethyltransferase fragment"/>
    <property type="match status" value="1"/>
</dbReference>
<dbReference type="InterPro" id="IPR028896">
    <property type="entry name" value="GcvT/YgfZ/DmdA"/>
</dbReference>
<name>A0ABU5VPD1_9BACT</name>
<sequence length="358" mass="39568">MTLLKTSLHEAHLALNAKMAPFAGYDMPLQYSSVKEEVMAVREHAGVFDVSHMGEFFVIGPDAIAFVDHIVTNDFKNAEILKAVYSPLCREDGTVIDDLIAYKLGTDRVLICVNASNIAKDWEWISSKVGSFNCELSNLSDDFSLIALQGPKAELILRDFGIKLPTDFPYYSILETTHEGEKIIVARTGYTGEDGFEVFSSHHYARHLWDKLIFNGVRPCGLAARDVLRVEVCYPLYGHEINDTVTPLDAGLGWTVKMAKADFIGKAALEAYKPKFQLVKLSLERGIPREGYDVLNTEGQKVGTVTSGTMSVVTGKGVALALIEKAKAPADKKYLINIRNTNYEANFHTKAFVNGGHK</sequence>
<evidence type="ECO:0000256" key="5">
    <source>
        <dbReference type="ARBA" id="ARBA00031395"/>
    </source>
</evidence>
<dbReference type="Gene3D" id="3.30.70.1400">
    <property type="entry name" value="Aminomethyltransferase beta-barrel domains"/>
    <property type="match status" value="1"/>
</dbReference>
<gene>
    <name evidence="9" type="primary">gcvT</name>
    <name evidence="9" type="ORF">SHI21_01755</name>
</gene>
<evidence type="ECO:0000256" key="1">
    <source>
        <dbReference type="ARBA" id="ARBA00008609"/>
    </source>
</evidence>
<dbReference type="Proteomes" id="UP001302274">
    <property type="component" value="Unassembled WGS sequence"/>
</dbReference>
<evidence type="ECO:0000256" key="3">
    <source>
        <dbReference type="ARBA" id="ARBA00022576"/>
    </source>
</evidence>
<comment type="catalytic activity">
    <reaction evidence="6">
        <text>N(6)-[(R)-S(8)-aminomethyldihydrolipoyl]-L-lysyl-[protein] + (6S)-5,6,7,8-tetrahydrofolate = N(6)-[(R)-dihydrolipoyl]-L-lysyl-[protein] + (6R)-5,10-methylene-5,6,7,8-tetrahydrofolate + NH4(+)</text>
        <dbReference type="Rhea" id="RHEA:16945"/>
        <dbReference type="Rhea" id="RHEA-COMP:10475"/>
        <dbReference type="Rhea" id="RHEA-COMP:10492"/>
        <dbReference type="ChEBI" id="CHEBI:15636"/>
        <dbReference type="ChEBI" id="CHEBI:28938"/>
        <dbReference type="ChEBI" id="CHEBI:57453"/>
        <dbReference type="ChEBI" id="CHEBI:83100"/>
        <dbReference type="ChEBI" id="CHEBI:83143"/>
        <dbReference type="EC" id="2.1.2.10"/>
    </reaction>
</comment>
<accession>A0ABU5VPD1</accession>
<comment type="caution">
    <text evidence="9">The sequence shown here is derived from an EMBL/GenBank/DDBJ whole genome shotgun (WGS) entry which is preliminary data.</text>
</comment>
<evidence type="ECO:0000256" key="6">
    <source>
        <dbReference type="ARBA" id="ARBA00047665"/>
    </source>
</evidence>
<dbReference type="PANTHER" id="PTHR43757:SF2">
    <property type="entry name" value="AMINOMETHYLTRANSFERASE, MITOCHONDRIAL"/>
    <property type="match status" value="1"/>
</dbReference>
<dbReference type="NCBIfam" id="TIGR00528">
    <property type="entry name" value="gcvT"/>
    <property type="match status" value="1"/>
</dbReference>
<dbReference type="Gene3D" id="3.30.1360.120">
    <property type="entry name" value="Probable tRNA modification gtpase trme, domain 1"/>
    <property type="match status" value="1"/>
</dbReference>
<dbReference type="NCBIfam" id="NF001567">
    <property type="entry name" value="PRK00389.1"/>
    <property type="match status" value="1"/>
</dbReference>
<evidence type="ECO:0000256" key="2">
    <source>
        <dbReference type="ARBA" id="ARBA00012616"/>
    </source>
</evidence>
<evidence type="ECO:0000313" key="10">
    <source>
        <dbReference type="Proteomes" id="UP001302274"/>
    </source>
</evidence>
<dbReference type="EC" id="2.1.2.10" evidence="2"/>
<protein>
    <recommendedName>
        <fullName evidence="2">aminomethyltransferase</fullName>
        <ecNumber evidence="2">2.1.2.10</ecNumber>
    </recommendedName>
    <alternativeName>
        <fullName evidence="5">Glycine cleavage system T protein</fullName>
    </alternativeName>
</protein>
<dbReference type="PIRSF" id="PIRSF006487">
    <property type="entry name" value="GcvT"/>
    <property type="match status" value="1"/>
</dbReference>
<dbReference type="Pfam" id="PF08669">
    <property type="entry name" value="GCV_T_C"/>
    <property type="match status" value="1"/>
</dbReference>